<feature type="chain" id="PRO_5045724768" evidence="2">
    <location>
        <begin position="31"/>
        <end position="473"/>
    </location>
</feature>
<dbReference type="EMBL" id="JAVDYF010000001">
    <property type="protein sequence ID" value="MDR7354487.1"/>
    <property type="molecule type" value="Genomic_DNA"/>
</dbReference>
<sequence length="473" mass="48814">MSQHALPLGPTKLKRLIALALMSVPLIAGAAYTSTAKLDPAATWSVGEEREGAPAAIDDSVLVDARRATGEASSQAGFLKNGTQELVDATSGIAGRTGEVTGPIAQARDGSARLSNGMVELQAATGQLGDGATKVADGVETAVNQVIGLEAVRGQILAALDRHIEDLKNTKNSDLVRLRDQMRGFREQVLTFQLDEATRRQLEDLRGGSREIANQLAVPGYGYHDGIYTATKGSKELADGLAKLDEGVGQALGKVGELEDGAKKIDDMAGLTKERISAIQRAMPIVSAGTSEAQERGVQQTLAPMYAFLIAALVLLGAGLRGRNTRVLSIITAAVLAALAAGLAALLGTGMETQQVMGVAATSFLLALASILTGSIFIRVFGTTGGQILALVGAGTQLAVVGWAWNLASTSQISSTWLTVSSLMPVHYPTAAIAALGNSGSNNSIGLGIGVLAALCIMGFAGLKMLNPKHLEA</sequence>
<keyword evidence="1" id="KW-1133">Transmembrane helix</keyword>
<proteinExistence type="predicted"/>
<dbReference type="Proteomes" id="UP001183619">
    <property type="component" value="Unassembled WGS sequence"/>
</dbReference>
<keyword evidence="1" id="KW-0812">Transmembrane</keyword>
<organism evidence="3 4">
    <name type="scientific">Corynebacterium felinum</name>
    <dbReference type="NCBI Taxonomy" id="131318"/>
    <lineage>
        <taxon>Bacteria</taxon>
        <taxon>Bacillati</taxon>
        <taxon>Actinomycetota</taxon>
        <taxon>Actinomycetes</taxon>
        <taxon>Mycobacteriales</taxon>
        <taxon>Corynebacteriaceae</taxon>
        <taxon>Corynebacterium</taxon>
    </lineage>
</organism>
<feature type="transmembrane region" description="Helical" evidence="1">
    <location>
        <begin position="359"/>
        <end position="381"/>
    </location>
</feature>
<feature type="transmembrane region" description="Helical" evidence="1">
    <location>
        <begin position="388"/>
        <end position="408"/>
    </location>
</feature>
<reference evidence="3 4" key="1">
    <citation type="submission" date="2023-07" db="EMBL/GenBank/DDBJ databases">
        <title>Sequencing the genomes of 1000 actinobacteria strains.</title>
        <authorList>
            <person name="Klenk H.-P."/>
        </authorList>
    </citation>
    <scope>NUCLEOTIDE SEQUENCE [LARGE SCALE GENOMIC DNA]</scope>
    <source>
        <strain evidence="3 4">DSM 44508</strain>
    </source>
</reference>
<gene>
    <name evidence="3" type="ORF">J2S37_001025</name>
</gene>
<accession>A0ABU2B7A1</accession>
<feature type="signal peptide" evidence="2">
    <location>
        <begin position="1"/>
        <end position="30"/>
    </location>
</feature>
<dbReference type="RefSeq" id="WP_277104824.1">
    <property type="nucleotide sequence ID" value="NZ_BAAAJS010000009.1"/>
</dbReference>
<evidence type="ECO:0000313" key="3">
    <source>
        <dbReference type="EMBL" id="MDR7354487.1"/>
    </source>
</evidence>
<evidence type="ECO:0000256" key="1">
    <source>
        <dbReference type="SAM" id="Phobius"/>
    </source>
</evidence>
<keyword evidence="4" id="KW-1185">Reference proteome</keyword>
<name>A0ABU2B7A1_9CORY</name>
<evidence type="ECO:0000256" key="2">
    <source>
        <dbReference type="SAM" id="SignalP"/>
    </source>
</evidence>
<feature type="transmembrane region" description="Helical" evidence="1">
    <location>
        <begin position="445"/>
        <end position="463"/>
    </location>
</feature>
<keyword evidence="2" id="KW-0732">Signal</keyword>
<feature type="transmembrane region" description="Helical" evidence="1">
    <location>
        <begin position="327"/>
        <end position="347"/>
    </location>
</feature>
<dbReference type="NCBIfam" id="TIGR03057">
    <property type="entry name" value="xxxLxxG_by_4"/>
    <property type="match status" value="1"/>
</dbReference>
<protein>
    <submittedName>
        <fullName evidence="3">X-X-X-Leu-X-X-Gly heptad repeat protein</fullName>
    </submittedName>
</protein>
<comment type="caution">
    <text evidence="3">The sequence shown here is derived from an EMBL/GenBank/DDBJ whole genome shotgun (WGS) entry which is preliminary data.</text>
</comment>
<keyword evidence="1" id="KW-0472">Membrane</keyword>
<evidence type="ECO:0000313" key="4">
    <source>
        <dbReference type="Proteomes" id="UP001183619"/>
    </source>
</evidence>
<feature type="transmembrane region" description="Helical" evidence="1">
    <location>
        <begin position="302"/>
        <end position="320"/>
    </location>
</feature>
<dbReference type="InterPro" id="IPR023908">
    <property type="entry name" value="xxxLxxG_rpt"/>
</dbReference>